<dbReference type="Proteomes" id="UP000035661">
    <property type="component" value="Chromosome"/>
</dbReference>
<sequence length="481" mass="58222">MEKTIIDKFNESYRNFKNSYQSYENIKIDFDNYLKIINKITNCWEQYKKLIYERELKIPGFIDLILHYKNSEIINQKIKNFLINEIKINALEKEFSEALTKFSNNSSKLFFLVEELKKQKDDVKEKMILTYEFLKNSDVLAEIENNASNQLFYPLIVDTKQINKFNDDFKATQTQLQWLLDNNIYNFYLMNKNKPFNLKFSDTFYKFHSIALKQFNKIELDFKNIWEDFSNLQSLFLCVKFLLLLFLNNFMVNIWKENSLLLKKISNEMQNQEIEYLKKMQQLWLWMSNINSQEKVTIEEFGKIIRFYQARPFNNKNLESFLINKISSEFETTKNFPNIFYNVISENIDTIIKLDNFKIYFSHWPQALINKSQLIDKGRKNFVKDFNKINSKKKEINEKLAKYAYEIMRIFNDYIQIHVDSKKSKNEITDLQQKFIQQLQENNPSLFEEFKKIIKILEHNNYNRDSFPSLEDSYINIYRNS</sequence>
<dbReference type="EMBL" id="CP011856">
    <property type="protein sequence ID" value="AKM54217.1"/>
    <property type="molecule type" value="Genomic_DNA"/>
</dbReference>
<dbReference type="AlphaFoldDB" id="A0A0H3XML8"/>
<accession>A0A0H3XML8</accession>
<dbReference type="PATRIC" id="fig|743698.3.peg.649"/>
<proteinExistence type="predicted"/>
<organism evidence="1 2">
    <name type="scientific">Spiroplasma eriocheiris</name>
    <dbReference type="NCBI Taxonomy" id="315358"/>
    <lineage>
        <taxon>Bacteria</taxon>
        <taxon>Bacillati</taxon>
        <taxon>Mycoplasmatota</taxon>
        <taxon>Mollicutes</taxon>
        <taxon>Entomoplasmatales</taxon>
        <taxon>Spiroplasmataceae</taxon>
        <taxon>Spiroplasma</taxon>
    </lineage>
</organism>
<dbReference type="RefSeq" id="WP_047791446.1">
    <property type="nucleotide sequence ID" value="NZ_CP011856.1"/>
</dbReference>
<protein>
    <submittedName>
        <fullName evidence="1">Uncharacterized protein</fullName>
    </submittedName>
</protein>
<reference evidence="2" key="2">
    <citation type="submission" date="2015-06" db="EMBL/GenBank/DDBJ databases">
        <title>Complete genome sequence of Spiroplasma eriocheiris TDA-040725-5 (DSM 21848).</title>
        <authorList>
            <person name="Lo W.-S."/>
            <person name="Kuo C.-H."/>
        </authorList>
    </citation>
    <scope>NUCLEOTIDE SEQUENCE [LARGE SCALE GENOMIC DNA]</scope>
    <source>
        <strain evidence="2">TDA-040725-5</strain>
    </source>
</reference>
<dbReference type="STRING" id="315358.SERIO_v1c06470"/>
<keyword evidence="2" id="KW-1185">Reference proteome</keyword>
<evidence type="ECO:0000313" key="1">
    <source>
        <dbReference type="EMBL" id="AKM54217.1"/>
    </source>
</evidence>
<dbReference type="KEGG" id="seri:SERIO_v1c06470"/>
<evidence type="ECO:0000313" key="2">
    <source>
        <dbReference type="Proteomes" id="UP000035661"/>
    </source>
</evidence>
<name>A0A0H3XML8_9MOLU</name>
<reference evidence="1 2" key="1">
    <citation type="journal article" date="2015" name="Genome Biol. Evol.">
        <title>Found and Lost: The Fates of Horizontally Acquired Genes in Arthropod-Symbiotic Spiroplasma.</title>
        <authorList>
            <person name="Lo W.S."/>
            <person name="Gasparich G.E."/>
            <person name="Kuo C.H."/>
        </authorList>
    </citation>
    <scope>NUCLEOTIDE SEQUENCE [LARGE SCALE GENOMIC DNA]</scope>
    <source>
        <strain evidence="2">TDA-040725-5</strain>
    </source>
</reference>
<gene>
    <name evidence="1" type="ORF">SERIO_v1c06470</name>
</gene>